<dbReference type="RefSeq" id="WP_243066173.1">
    <property type="nucleotide sequence ID" value="NZ_JAIVFK010000002.1"/>
</dbReference>
<dbReference type="InterPro" id="IPR025582">
    <property type="entry name" value="YARHG_dom"/>
</dbReference>
<gene>
    <name evidence="2" type="ORF">K2U94_05075</name>
</gene>
<dbReference type="Pfam" id="PF13308">
    <property type="entry name" value="YARHG"/>
    <property type="match status" value="1"/>
</dbReference>
<protein>
    <submittedName>
        <fullName evidence="2">YARHG domain-containing protein</fullName>
    </submittedName>
</protein>
<name>A0ABS9Z4M8_9HYPH</name>
<dbReference type="Proteomes" id="UP001139104">
    <property type="component" value="Unassembled WGS sequence"/>
</dbReference>
<evidence type="ECO:0000313" key="3">
    <source>
        <dbReference type="Proteomes" id="UP001139104"/>
    </source>
</evidence>
<sequence length="85" mass="9899">MFGCTDRNFFRAQDLYDGPNCEFLYVMRNSIYKEHGYCFTTPRAIRTFGNAGCRYDDVRDVPLNRFERANVPTIQAVERGKGCSR</sequence>
<comment type="caution">
    <text evidence="2">The sequence shown here is derived from an EMBL/GenBank/DDBJ whole genome shotgun (WGS) entry which is preliminary data.</text>
</comment>
<dbReference type="SMART" id="SM01324">
    <property type="entry name" value="YARHG"/>
    <property type="match status" value="1"/>
</dbReference>
<organism evidence="2 3">
    <name type="scientific">Candidatus Rhodoblastus alkanivorans</name>
    <dbReference type="NCBI Taxonomy" id="2954117"/>
    <lineage>
        <taxon>Bacteria</taxon>
        <taxon>Pseudomonadati</taxon>
        <taxon>Pseudomonadota</taxon>
        <taxon>Alphaproteobacteria</taxon>
        <taxon>Hyphomicrobiales</taxon>
        <taxon>Rhodoblastaceae</taxon>
        <taxon>Rhodoblastus</taxon>
    </lineage>
</organism>
<dbReference type="EMBL" id="JAIVFP010000001">
    <property type="protein sequence ID" value="MCI4682142.1"/>
    <property type="molecule type" value="Genomic_DNA"/>
</dbReference>
<accession>A0ABS9Z4M8</accession>
<evidence type="ECO:0000313" key="2">
    <source>
        <dbReference type="EMBL" id="MCI4682142.1"/>
    </source>
</evidence>
<feature type="domain" description="YARHG" evidence="1">
    <location>
        <begin position="5"/>
        <end position="79"/>
    </location>
</feature>
<dbReference type="Gene3D" id="1.20.58.1690">
    <property type="match status" value="1"/>
</dbReference>
<dbReference type="InterPro" id="IPR038434">
    <property type="entry name" value="YARHG_sf"/>
</dbReference>
<evidence type="ECO:0000259" key="1">
    <source>
        <dbReference type="SMART" id="SM01324"/>
    </source>
</evidence>
<reference evidence="2" key="1">
    <citation type="journal article" date="2022" name="ISME J.">
        <title>Identification of active gaseous-alkane degraders at natural gas seeps.</title>
        <authorList>
            <person name="Farhan Ul Haque M."/>
            <person name="Hernandez M."/>
            <person name="Crombie A.T."/>
            <person name="Murrell J.C."/>
        </authorList>
    </citation>
    <scope>NUCLEOTIDE SEQUENCE</scope>
    <source>
        <strain evidence="2">PC2</strain>
    </source>
</reference>
<keyword evidence="3" id="KW-1185">Reference proteome</keyword>
<proteinExistence type="predicted"/>